<evidence type="ECO:0000313" key="20">
    <source>
        <dbReference type="Proteomes" id="UP000237481"/>
    </source>
</evidence>
<feature type="region of interest" description="Disordered" evidence="16">
    <location>
        <begin position="110"/>
        <end position="147"/>
    </location>
</feature>
<evidence type="ECO:0000256" key="17">
    <source>
        <dbReference type="SAM" id="SignalP"/>
    </source>
</evidence>
<dbReference type="Pfam" id="PF05730">
    <property type="entry name" value="CFEM"/>
    <property type="match status" value="4"/>
</dbReference>
<dbReference type="GO" id="GO:0005886">
    <property type="term" value="C:plasma membrane"/>
    <property type="evidence" value="ECO:0007669"/>
    <property type="project" value="UniProtKB-SubCell"/>
</dbReference>
<evidence type="ECO:0000256" key="2">
    <source>
        <dbReference type="ARBA" id="ARBA00004613"/>
    </source>
</evidence>
<comment type="caution">
    <text evidence="19">The sequence shown here is derived from an EMBL/GenBank/DDBJ whole genome shotgun (WGS) entry which is preliminary data.</text>
</comment>
<keyword evidence="9 17" id="KW-0732">Signal</keyword>
<evidence type="ECO:0000256" key="6">
    <source>
        <dbReference type="ARBA" id="ARBA00022617"/>
    </source>
</evidence>
<keyword evidence="4" id="KW-1003">Cell membrane</keyword>
<comment type="similarity">
    <text evidence="3">Belongs to the RBT5 family.</text>
</comment>
<dbReference type="Proteomes" id="UP000237481">
    <property type="component" value="Unassembled WGS sequence"/>
</dbReference>
<evidence type="ECO:0000256" key="5">
    <source>
        <dbReference type="ARBA" id="ARBA00022525"/>
    </source>
</evidence>
<dbReference type="GO" id="GO:0098552">
    <property type="term" value="C:side of membrane"/>
    <property type="evidence" value="ECO:0007669"/>
    <property type="project" value="UniProtKB-KW"/>
</dbReference>
<proteinExistence type="inferred from homology"/>
<feature type="compositionally biased region" description="Low complexity" evidence="16">
    <location>
        <begin position="580"/>
        <end position="589"/>
    </location>
</feature>
<feature type="compositionally biased region" description="Polar residues" evidence="16">
    <location>
        <begin position="528"/>
        <end position="558"/>
    </location>
</feature>
<evidence type="ECO:0000256" key="7">
    <source>
        <dbReference type="ARBA" id="ARBA00022622"/>
    </source>
</evidence>
<feature type="disulfide bond" evidence="15">
    <location>
        <begin position="187"/>
        <end position="194"/>
    </location>
</feature>
<keyword evidence="11" id="KW-0472">Membrane</keyword>
<dbReference type="PANTHER" id="PTHR37928:SF2">
    <property type="entry name" value="GPI ANCHORED CFEM DOMAIN PROTEIN (AFU_ORTHOLOGUE AFUA_6G10580)"/>
    <property type="match status" value="1"/>
</dbReference>
<feature type="binding site" description="axial binding residue" evidence="15">
    <location>
        <position position="57"/>
    </location>
    <ligand>
        <name>heme</name>
        <dbReference type="ChEBI" id="CHEBI:30413"/>
    </ligand>
    <ligandPart>
        <name>Fe</name>
        <dbReference type="ChEBI" id="CHEBI:18248"/>
    </ligandPart>
</feature>
<dbReference type="EMBL" id="PKSG01000798">
    <property type="protein sequence ID" value="POR32792.1"/>
    <property type="molecule type" value="Genomic_DNA"/>
</dbReference>
<keyword evidence="10 15" id="KW-0408">Iron</keyword>
<keyword evidence="14" id="KW-0449">Lipoprotein</keyword>
<dbReference type="OrthoDB" id="3767534at2759"/>
<dbReference type="AlphaFoldDB" id="A0A2S4KRH5"/>
<evidence type="ECO:0000256" key="8">
    <source>
        <dbReference type="ARBA" id="ARBA00022723"/>
    </source>
</evidence>
<name>A0A2S4KRH5_9HYPO</name>
<evidence type="ECO:0000256" key="15">
    <source>
        <dbReference type="PROSITE-ProRule" id="PRU01356"/>
    </source>
</evidence>
<comment type="subcellular location">
    <subcellularLocation>
        <location evidence="1">Cell membrane</location>
        <topology evidence="1">Lipid-anchor</topology>
        <topology evidence="1">GPI-anchor</topology>
    </subcellularLocation>
    <subcellularLocation>
        <location evidence="2">Secreted</location>
    </subcellularLocation>
</comment>
<dbReference type="InterPro" id="IPR051735">
    <property type="entry name" value="CFEM_domain"/>
</dbReference>
<evidence type="ECO:0000256" key="9">
    <source>
        <dbReference type="ARBA" id="ARBA00022729"/>
    </source>
</evidence>
<feature type="domain" description="CFEM" evidence="18">
    <location>
        <begin position="10"/>
        <end position="125"/>
    </location>
</feature>
<feature type="compositionally biased region" description="Polar residues" evidence="16">
    <location>
        <begin position="363"/>
        <end position="376"/>
    </location>
</feature>
<evidence type="ECO:0000313" key="19">
    <source>
        <dbReference type="EMBL" id="POR32792.1"/>
    </source>
</evidence>
<feature type="binding site" description="axial binding residue" evidence="15">
    <location>
        <position position="191"/>
    </location>
    <ligand>
        <name>heme</name>
        <dbReference type="ChEBI" id="CHEBI:30413"/>
    </ligand>
    <ligandPart>
        <name>Fe</name>
        <dbReference type="ChEBI" id="CHEBI:18248"/>
    </ligandPart>
</feature>
<comment type="caution">
    <text evidence="15">Lacks conserved residue(s) required for the propagation of feature annotation.</text>
</comment>
<evidence type="ECO:0000256" key="11">
    <source>
        <dbReference type="ARBA" id="ARBA00023136"/>
    </source>
</evidence>
<dbReference type="SMART" id="SM00747">
    <property type="entry name" value="CFEM"/>
    <property type="match status" value="4"/>
</dbReference>
<feature type="chain" id="PRO_5015707660" description="CFEM domain-containing protein" evidence="17">
    <location>
        <begin position="22"/>
        <end position="616"/>
    </location>
</feature>
<keyword evidence="7" id="KW-0336">GPI-anchor</keyword>
<feature type="compositionally biased region" description="Gly residues" evidence="16">
    <location>
        <begin position="559"/>
        <end position="576"/>
    </location>
</feature>
<feature type="region of interest" description="Disordered" evidence="16">
    <location>
        <begin position="236"/>
        <end position="271"/>
    </location>
</feature>
<evidence type="ECO:0000256" key="3">
    <source>
        <dbReference type="ARBA" id="ARBA00010031"/>
    </source>
</evidence>
<feature type="binding site" description="axial binding residue" evidence="15">
    <location>
        <position position="472"/>
    </location>
    <ligand>
        <name>heme</name>
        <dbReference type="ChEBI" id="CHEBI:30413"/>
    </ligand>
    <ligandPart>
        <name>Fe</name>
        <dbReference type="ChEBI" id="CHEBI:18248"/>
    </ligandPart>
</feature>
<feature type="region of interest" description="Disordered" evidence="16">
    <location>
        <begin position="363"/>
        <end position="385"/>
    </location>
</feature>
<evidence type="ECO:0000256" key="16">
    <source>
        <dbReference type="SAM" id="MobiDB-lite"/>
    </source>
</evidence>
<protein>
    <recommendedName>
        <fullName evidence="18">CFEM domain-containing protein</fullName>
    </recommendedName>
</protein>
<feature type="signal peptide" evidence="17">
    <location>
        <begin position="1"/>
        <end position="21"/>
    </location>
</feature>
<keyword evidence="20" id="KW-1185">Reference proteome</keyword>
<dbReference type="PANTHER" id="PTHR37928">
    <property type="entry name" value="CFEM DOMAIN PROTEIN (AFU_ORTHOLOGUE AFUA_6G14090)"/>
    <property type="match status" value="1"/>
</dbReference>
<feature type="domain" description="CFEM" evidence="18">
    <location>
        <begin position="145"/>
        <end position="256"/>
    </location>
</feature>
<accession>A0A2S4KRH5</accession>
<feature type="domain" description="CFEM" evidence="18">
    <location>
        <begin position="268"/>
        <end position="382"/>
    </location>
</feature>
<evidence type="ECO:0000256" key="12">
    <source>
        <dbReference type="ARBA" id="ARBA00023157"/>
    </source>
</evidence>
<feature type="disulfide bond" evidence="15">
    <location>
        <begin position="468"/>
        <end position="475"/>
    </location>
</feature>
<keyword evidence="6 15" id="KW-0349">Heme</keyword>
<sequence length="616" mass="60842">MRNSVGAWSLVALARFGAVRACDLSSPCQKSADAIPNCAKPCIESAAVTDANCATTDFACQCSSSAAIENAAFGCVTSGCGIATGIRVLNSVSFLCACVTASPTTSCTSLPATTTSAPGTTTASAPVTATSNPPPATTAQSTGTITTGPVTTHPATCNPRSPCQKVADGIPGCAESCIQTAAKGVNCATTDFECHCKSASVIQEVAFNCVRRGCGLATAVQVLDSVSALCACVTASPTTPCSSQATSTSSPVTSSGGKETTQTTQATGPITTGPITITTGPACIPYHPCQESADAVPKCAESCMSRAASKFGCQTSDFECQCKSSTAIQAAAFNCISSDFGLATLVQVLQAVSGMCSCISASPTAHCSSQATSTEPSAPGGTSEGTDTCTTVIWNQPSSRTKLSTVACTKPTGVLSEPAGNRTQTGGNGGSSSTCVPGTKADCGPVASSAVPACAQKCFSSAAPSVGCSVDDYACQCRDKTQLSLSQILVPCVATACPPDAIPSVISGASSVCECANAPGGGKCGGLNTKTGRENPTGSQPTGGNTGVPESSGSEQPTGGNGGSPTGEQPTGGNGGNPDPVTQPTTPPVVVGSAGRYEVSLMACVFRAFWAVAVAL</sequence>
<keyword evidence="5" id="KW-0964">Secreted</keyword>
<evidence type="ECO:0000256" key="14">
    <source>
        <dbReference type="ARBA" id="ARBA00023288"/>
    </source>
</evidence>
<feature type="disulfide bond" evidence="15">
    <location>
        <begin position="53"/>
        <end position="60"/>
    </location>
</feature>
<feature type="region of interest" description="Disordered" evidence="16">
    <location>
        <begin position="526"/>
        <end position="589"/>
    </location>
</feature>
<dbReference type="GO" id="GO:0046872">
    <property type="term" value="F:metal ion binding"/>
    <property type="evidence" value="ECO:0007669"/>
    <property type="project" value="UniProtKB-UniRule"/>
</dbReference>
<dbReference type="GO" id="GO:0005576">
    <property type="term" value="C:extracellular region"/>
    <property type="evidence" value="ECO:0007669"/>
    <property type="project" value="UniProtKB-SubCell"/>
</dbReference>
<reference evidence="19 20" key="1">
    <citation type="submission" date="2018-01" db="EMBL/GenBank/DDBJ databases">
        <title>Harnessing the power of phylogenomics to disentangle the directionality and signatures of interkingdom host jumping in the parasitic fungal genus Tolypocladium.</title>
        <authorList>
            <person name="Quandt C.A."/>
            <person name="Patterson W."/>
            <person name="Spatafora J.W."/>
        </authorList>
    </citation>
    <scope>NUCLEOTIDE SEQUENCE [LARGE SCALE GENOMIC DNA]</scope>
    <source>
        <strain evidence="19 20">NRBC 100945</strain>
    </source>
</reference>
<keyword evidence="8 15" id="KW-0479">Metal-binding</keyword>
<feature type="disulfide bond" evidence="15">
    <location>
        <begin position="313"/>
        <end position="320"/>
    </location>
</feature>
<evidence type="ECO:0000256" key="13">
    <source>
        <dbReference type="ARBA" id="ARBA00023180"/>
    </source>
</evidence>
<evidence type="ECO:0000256" key="1">
    <source>
        <dbReference type="ARBA" id="ARBA00004609"/>
    </source>
</evidence>
<dbReference type="InterPro" id="IPR008427">
    <property type="entry name" value="Extracellular_membr_CFEM_dom"/>
</dbReference>
<evidence type="ECO:0000259" key="18">
    <source>
        <dbReference type="PROSITE" id="PS52012"/>
    </source>
</evidence>
<feature type="binding site" description="axial binding residue" evidence="15">
    <location>
        <position position="317"/>
    </location>
    <ligand>
        <name>heme</name>
        <dbReference type="ChEBI" id="CHEBI:30413"/>
    </ligand>
    <ligandPart>
        <name>Fe</name>
        <dbReference type="ChEBI" id="CHEBI:18248"/>
    </ligandPart>
</feature>
<evidence type="ECO:0000256" key="4">
    <source>
        <dbReference type="ARBA" id="ARBA00022475"/>
    </source>
</evidence>
<gene>
    <name evidence="19" type="ORF">TPAR_07006</name>
</gene>
<keyword evidence="13" id="KW-0325">Glycoprotein</keyword>
<evidence type="ECO:0000256" key="10">
    <source>
        <dbReference type="ARBA" id="ARBA00023004"/>
    </source>
</evidence>
<feature type="domain" description="CFEM" evidence="18">
    <location>
        <begin position="428"/>
        <end position="540"/>
    </location>
</feature>
<keyword evidence="12 15" id="KW-1015">Disulfide bond</keyword>
<organism evidence="19 20">
    <name type="scientific">Tolypocladium paradoxum</name>
    <dbReference type="NCBI Taxonomy" id="94208"/>
    <lineage>
        <taxon>Eukaryota</taxon>
        <taxon>Fungi</taxon>
        <taxon>Dikarya</taxon>
        <taxon>Ascomycota</taxon>
        <taxon>Pezizomycotina</taxon>
        <taxon>Sordariomycetes</taxon>
        <taxon>Hypocreomycetidae</taxon>
        <taxon>Hypocreales</taxon>
        <taxon>Ophiocordycipitaceae</taxon>
        <taxon>Tolypocladium</taxon>
    </lineage>
</organism>
<dbReference type="PROSITE" id="PS52012">
    <property type="entry name" value="CFEM"/>
    <property type="match status" value="4"/>
</dbReference>